<dbReference type="GO" id="GO:0003700">
    <property type="term" value="F:DNA-binding transcription factor activity"/>
    <property type="evidence" value="ECO:0007669"/>
    <property type="project" value="InterPro"/>
</dbReference>
<proteinExistence type="predicted"/>
<dbReference type="AlphaFoldDB" id="A0A9D0ZKA3"/>
<dbReference type="Proteomes" id="UP000886787">
    <property type="component" value="Unassembled WGS sequence"/>
</dbReference>
<dbReference type="InterPro" id="IPR036388">
    <property type="entry name" value="WH-like_DNA-bd_sf"/>
</dbReference>
<comment type="caution">
    <text evidence="5">The sequence shown here is derived from an EMBL/GenBank/DDBJ whole genome shotgun (WGS) entry which is preliminary data.</text>
</comment>
<organism evidence="5 6">
    <name type="scientific">Candidatus Scatavimonas merdigallinarum</name>
    <dbReference type="NCBI Taxonomy" id="2840914"/>
    <lineage>
        <taxon>Bacteria</taxon>
        <taxon>Bacillati</taxon>
        <taxon>Bacillota</taxon>
        <taxon>Clostridia</taxon>
        <taxon>Eubacteriales</taxon>
        <taxon>Oscillospiraceae</taxon>
        <taxon>Oscillospiraceae incertae sedis</taxon>
        <taxon>Candidatus Scatavimonas</taxon>
    </lineage>
</organism>
<evidence type="ECO:0000313" key="6">
    <source>
        <dbReference type="Proteomes" id="UP000886787"/>
    </source>
</evidence>
<keyword evidence="3" id="KW-0804">Transcription</keyword>
<dbReference type="InterPro" id="IPR036390">
    <property type="entry name" value="WH_DNA-bd_sf"/>
</dbReference>
<evidence type="ECO:0000256" key="1">
    <source>
        <dbReference type="ARBA" id="ARBA00023015"/>
    </source>
</evidence>
<dbReference type="EMBL" id="DVFW01000030">
    <property type="protein sequence ID" value="HIQ80971.1"/>
    <property type="molecule type" value="Genomic_DNA"/>
</dbReference>
<dbReference type="GO" id="GO:0003677">
    <property type="term" value="F:DNA binding"/>
    <property type="evidence" value="ECO:0007669"/>
    <property type="project" value="UniProtKB-KW"/>
</dbReference>
<reference evidence="5" key="1">
    <citation type="submission" date="2020-10" db="EMBL/GenBank/DDBJ databases">
        <authorList>
            <person name="Gilroy R."/>
        </authorList>
    </citation>
    <scope>NUCLEOTIDE SEQUENCE</scope>
    <source>
        <strain evidence="5">ChiSjej1B19-3389</strain>
    </source>
</reference>
<dbReference type="PRINTS" id="PR00598">
    <property type="entry name" value="HTHMARR"/>
</dbReference>
<protein>
    <submittedName>
        <fullName evidence="5">Winged helix-turn-helix transcriptional regulator</fullName>
    </submittedName>
</protein>
<evidence type="ECO:0000313" key="5">
    <source>
        <dbReference type="EMBL" id="HIQ80971.1"/>
    </source>
</evidence>
<name>A0A9D0ZKA3_9FIRM</name>
<reference evidence="5" key="2">
    <citation type="journal article" date="2021" name="PeerJ">
        <title>Extensive microbial diversity within the chicken gut microbiome revealed by metagenomics and culture.</title>
        <authorList>
            <person name="Gilroy R."/>
            <person name="Ravi A."/>
            <person name="Getino M."/>
            <person name="Pursley I."/>
            <person name="Horton D.L."/>
            <person name="Alikhan N.F."/>
            <person name="Baker D."/>
            <person name="Gharbi K."/>
            <person name="Hall N."/>
            <person name="Watson M."/>
            <person name="Adriaenssens E.M."/>
            <person name="Foster-Nyarko E."/>
            <person name="Jarju S."/>
            <person name="Secka A."/>
            <person name="Antonio M."/>
            <person name="Oren A."/>
            <person name="Chaudhuri R.R."/>
            <person name="La Ragione R."/>
            <person name="Hildebrand F."/>
            <person name="Pallen M.J."/>
        </authorList>
    </citation>
    <scope>NUCLEOTIDE SEQUENCE</scope>
    <source>
        <strain evidence="5">ChiSjej1B19-3389</strain>
    </source>
</reference>
<sequence length="145" mass="16204">MKRDCGVWINILSHTLKQRMNAALADLGVTGVQSRVIHYILEHYKNGPVFQKNVEEAFGLSRSTTTGILQLLEKNGVIQRESVARDARLKSLVPTEKAAHMDARMHACICEIEVMLTKDISPGQLQLFLEIAAKMYQNLADKVNG</sequence>
<dbReference type="PROSITE" id="PS50995">
    <property type="entry name" value="HTH_MARR_2"/>
    <property type="match status" value="1"/>
</dbReference>
<gene>
    <name evidence="5" type="ORF">IAD32_06770</name>
</gene>
<dbReference type="SMART" id="SM00347">
    <property type="entry name" value="HTH_MARR"/>
    <property type="match status" value="1"/>
</dbReference>
<feature type="domain" description="HTH marR-type" evidence="4">
    <location>
        <begin position="1"/>
        <end position="137"/>
    </location>
</feature>
<accession>A0A9D0ZKA3</accession>
<evidence type="ECO:0000256" key="2">
    <source>
        <dbReference type="ARBA" id="ARBA00023125"/>
    </source>
</evidence>
<dbReference type="Gene3D" id="1.10.10.10">
    <property type="entry name" value="Winged helix-like DNA-binding domain superfamily/Winged helix DNA-binding domain"/>
    <property type="match status" value="1"/>
</dbReference>
<dbReference type="InterPro" id="IPR000835">
    <property type="entry name" value="HTH_MarR-typ"/>
</dbReference>
<keyword evidence="1" id="KW-0805">Transcription regulation</keyword>
<dbReference type="SUPFAM" id="SSF46785">
    <property type="entry name" value="Winged helix' DNA-binding domain"/>
    <property type="match status" value="1"/>
</dbReference>
<dbReference type="PANTHER" id="PTHR42756">
    <property type="entry name" value="TRANSCRIPTIONAL REGULATOR, MARR"/>
    <property type="match status" value="1"/>
</dbReference>
<dbReference type="PANTHER" id="PTHR42756:SF1">
    <property type="entry name" value="TRANSCRIPTIONAL REPRESSOR OF EMRAB OPERON"/>
    <property type="match status" value="1"/>
</dbReference>
<evidence type="ECO:0000259" key="4">
    <source>
        <dbReference type="PROSITE" id="PS50995"/>
    </source>
</evidence>
<dbReference type="Pfam" id="PF12802">
    <property type="entry name" value="MarR_2"/>
    <property type="match status" value="1"/>
</dbReference>
<evidence type="ECO:0000256" key="3">
    <source>
        <dbReference type="ARBA" id="ARBA00023163"/>
    </source>
</evidence>
<keyword evidence="2" id="KW-0238">DNA-binding</keyword>